<protein>
    <recommendedName>
        <fullName evidence="1">Aminoglycoside phosphotransferase domain-containing protein</fullName>
    </recommendedName>
</protein>
<dbReference type="EMBL" id="JEMB01002323">
    <property type="protein sequence ID" value="KYF82008.1"/>
    <property type="molecule type" value="Genomic_DNA"/>
</dbReference>
<proteinExistence type="predicted"/>
<evidence type="ECO:0000313" key="2">
    <source>
        <dbReference type="EMBL" id="KYF82008.1"/>
    </source>
</evidence>
<accession>A0A150RQJ7</accession>
<dbReference type="SUPFAM" id="SSF56112">
    <property type="entry name" value="Protein kinase-like (PK-like)"/>
    <property type="match status" value="1"/>
</dbReference>
<feature type="domain" description="Aminoglycoside phosphotransferase" evidence="1">
    <location>
        <begin position="39"/>
        <end position="218"/>
    </location>
</feature>
<dbReference type="AlphaFoldDB" id="A0A150RQJ7"/>
<dbReference type="InterPro" id="IPR011009">
    <property type="entry name" value="Kinase-like_dom_sf"/>
</dbReference>
<dbReference type="InterPro" id="IPR002575">
    <property type="entry name" value="Aminoglycoside_PTrfase"/>
</dbReference>
<sequence>MEDKGAMSIQDDAPLLSVMSHLGLSEEALLGIGGEACVFALGKDRIARVHHPGTARGTVDLRARLLEDLRRSASAVPFSIPRVLEITERHGRFITIEPRLEGRPLLRVLGEVTGAARDHLVTRFLEASTRLCALRLDQEGYGDLCEAEPIRVSSHRAYLEQRARKSLASAGSAFAGVEPSRLAAALPEPARPSFVHMDLFPGNVLVEDQEVSAVVDFGGPSALADARLEPLSAVAYLTPFITPTATDHDRCLAREWLQAQHLDALLAPAERWLAARWSFARDDVRLHQWCREVLLEPTAHG</sequence>
<evidence type="ECO:0000313" key="3">
    <source>
        <dbReference type="Proteomes" id="UP000075635"/>
    </source>
</evidence>
<dbReference type="Gene3D" id="3.90.1200.10">
    <property type="match status" value="1"/>
</dbReference>
<dbReference type="Proteomes" id="UP000075635">
    <property type="component" value="Unassembled WGS sequence"/>
</dbReference>
<comment type="caution">
    <text evidence="2">The sequence shown here is derived from an EMBL/GenBank/DDBJ whole genome shotgun (WGS) entry which is preliminary data.</text>
</comment>
<dbReference type="Pfam" id="PF01636">
    <property type="entry name" value="APH"/>
    <property type="match status" value="1"/>
</dbReference>
<name>A0A150RQJ7_SORCE</name>
<dbReference type="PANTHER" id="PTHR21310">
    <property type="entry name" value="AMINOGLYCOSIDE PHOSPHOTRANSFERASE-RELATED-RELATED"/>
    <property type="match status" value="1"/>
</dbReference>
<reference evidence="2 3" key="1">
    <citation type="submission" date="2014-02" db="EMBL/GenBank/DDBJ databases">
        <title>The small core and large imbalanced accessory genome model reveals a collaborative survival strategy of Sorangium cellulosum strains in nature.</title>
        <authorList>
            <person name="Han K."/>
            <person name="Peng R."/>
            <person name="Blom J."/>
            <person name="Li Y.-Z."/>
        </authorList>
    </citation>
    <scope>NUCLEOTIDE SEQUENCE [LARGE SCALE GENOMIC DNA]</scope>
    <source>
        <strain evidence="2 3">So0011-07</strain>
    </source>
</reference>
<evidence type="ECO:0000259" key="1">
    <source>
        <dbReference type="Pfam" id="PF01636"/>
    </source>
</evidence>
<organism evidence="2 3">
    <name type="scientific">Sorangium cellulosum</name>
    <name type="common">Polyangium cellulosum</name>
    <dbReference type="NCBI Taxonomy" id="56"/>
    <lineage>
        <taxon>Bacteria</taxon>
        <taxon>Pseudomonadati</taxon>
        <taxon>Myxococcota</taxon>
        <taxon>Polyangia</taxon>
        <taxon>Polyangiales</taxon>
        <taxon>Polyangiaceae</taxon>
        <taxon>Sorangium</taxon>
    </lineage>
</organism>
<dbReference type="InterPro" id="IPR051678">
    <property type="entry name" value="AGP_Transferase"/>
</dbReference>
<gene>
    <name evidence="2" type="ORF">BE17_10855</name>
</gene>